<sequence length="122" mass="13438">MNLEDALLLHFELKLELRTAMLEGRQLDAAQIGDCCGCELGRWLHGEGMLNCGHNSVFVQLVDNHRAFHLEAARVAELINQGQFDAAREALAVGPSRYSQLSSAVGSGIAELRKRLFQQFSG</sequence>
<keyword evidence="3" id="KW-1185">Reference proteome</keyword>
<proteinExistence type="predicted"/>
<evidence type="ECO:0000259" key="1">
    <source>
        <dbReference type="Pfam" id="PF13682"/>
    </source>
</evidence>
<dbReference type="RefSeq" id="WP_103525700.1">
    <property type="nucleotide sequence ID" value="NZ_JAIZDC010000010.1"/>
</dbReference>
<evidence type="ECO:0000313" key="2">
    <source>
        <dbReference type="EMBL" id="RMC94232.1"/>
    </source>
</evidence>
<gene>
    <name evidence="2" type="ORF">EAY64_15800</name>
</gene>
<protein>
    <submittedName>
        <fullName evidence="2">Chemotaxis protein</fullName>
    </submittedName>
</protein>
<dbReference type="OrthoDB" id="8613985at2"/>
<dbReference type="EMBL" id="RFAR01000069">
    <property type="protein sequence ID" value="RMC94232.1"/>
    <property type="molecule type" value="Genomic_DNA"/>
</dbReference>
<comment type="caution">
    <text evidence="2">The sequence shown here is derived from an EMBL/GenBank/DDBJ whole genome shotgun (WGS) entry which is preliminary data.</text>
</comment>
<reference evidence="2 3" key="1">
    <citation type="submission" date="2018-10" db="EMBL/GenBank/DDBJ databases">
        <title>Draft genome sequence of Aquitalea MWU14-2217 isolated from a wild cranberry bog in Provincetown, Massachusetts.</title>
        <authorList>
            <person name="Ebadzadsahrai G."/>
            <person name="Soby S."/>
        </authorList>
    </citation>
    <scope>NUCLEOTIDE SEQUENCE [LARGE SCALE GENOMIC DNA]</scope>
    <source>
        <strain evidence="2 3">MWU14-2217</strain>
    </source>
</reference>
<name>A0A454JF86_9NEIS</name>
<dbReference type="Pfam" id="PF13682">
    <property type="entry name" value="CZB"/>
    <property type="match status" value="1"/>
</dbReference>
<evidence type="ECO:0000313" key="3">
    <source>
        <dbReference type="Proteomes" id="UP000274139"/>
    </source>
</evidence>
<accession>A0A454JF86</accession>
<feature type="domain" description="Chemoreceptor zinc-binding" evidence="1">
    <location>
        <begin position="10"/>
        <end position="75"/>
    </location>
</feature>
<dbReference type="Gene3D" id="1.20.120.30">
    <property type="entry name" value="Aspartate receptor, ligand-binding domain"/>
    <property type="match status" value="1"/>
</dbReference>
<dbReference type="InterPro" id="IPR025991">
    <property type="entry name" value="Chemoreceptor_zinc-bind_dom"/>
</dbReference>
<organism evidence="2 3">
    <name type="scientific">Aquitalea palustris</name>
    <dbReference type="NCBI Taxonomy" id="2480983"/>
    <lineage>
        <taxon>Bacteria</taxon>
        <taxon>Pseudomonadati</taxon>
        <taxon>Pseudomonadota</taxon>
        <taxon>Betaproteobacteria</taxon>
        <taxon>Neisseriales</taxon>
        <taxon>Chromobacteriaceae</taxon>
        <taxon>Aquitalea</taxon>
    </lineage>
</organism>
<dbReference type="Proteomes" id="UP000274139">
    <property type="component" value="Unassembled WGS sequence"/>
</dbReference>
<dbReference type="AlphaFoldDB" id="A0A454JF86"/>